<dbReference type="Proteomes" id="UP000184267">
    <property type="component" value="Unassembled WGS sequence"/>
</dbReference>
<dbReference type="STRING" id="154538.A0A1M2V9L2"/>
<protein>
    <submittedName>
        <fullName evidence="1">Uncharacterized protein</fullName>
    </submittedName>
</protein>
<dbReference type="OrthoDB" id="2757359at2759"/>
<organism evidence="1 2">
    <name type="scientific">Trametes pubescens</name>
    <name type="common">White-rot fungus</name>
    <dbReference type="NCBI Taxonomy" id="154538"/>
    <lineage>
        <taxon>Eukaryota</taxon>
        <taxon>Fungi</taxon>
        <taxon>Dikarya</taxon>
        <taxon>Basidiomycota</taxon>
        <taxon>Agaricomycotina</taxon>
        <taxon>Agaricomycetes</taxon>
        <taxon>Polyporales</taxon>
        <taxon>Polyporaceae</taxon>
        <taxon>Trametes</taxon>
    </lineage>
</organism>
<dbReference type="EMBL" id="MNAD01001554">
    <property type="protein sequence ID" value="OJT04213.1"/>
    <property type="molecule type" value="Genomic_DNA"/>
</dbReference>
<gene>
    <name evidence="1" type="ORF">TRAPUB_5090</name>
</gene>
<evidence type="ECO:0000313" key="1">
    <source>
        <dbReference type="EMBL" id="OJT04213.1"/>
    </source>
</evidence>
<reference evidence="1 2" key="1">
    <citation type="submission" date="2016-10" db="EMBL/GenBank/DDBJ databases">
        <title>Genome sequence of the basidiomycete white-rot fungus Trametes pubescens.</title>
        <authorList>
            <person name="Makela M.R."/>
            <person name="Granchi Z."/>
            <person name="Peng M."/>
            <person name="De Vries R.P."/>
            <person name="Grigoriev I."/>
            <person name="Riley R."/>
            <person name="Hilden K."/>
        </authorList>
    </citation>
    <scope>NUCLEOTIDE SEQUENCE [LARGE SCALE GENOMIC DNA]</scope>
    <source>
        <strain evidence="1 2">FBCC735</strain>
    </source>
</reference>
<proteinExistence type="predicted"/>
<keyword evidence="2" id="KW-1185">Reference proteome</keyword>
<evidence type="ECO:0000313" key="2">
    <source>
        <dbReference type="Proteomes" id="UP000184267"/>
    </source>
</evidence>
<dbReference type="AlphaFoldDB" id="A0A1M2V9L2"/>
<sequence length="159" mass="17368">MSVLILGQLMRHDRMIREYRVDVPGPTMPWRVARTIVQSEAVYSATILANLILYVTRSSGFFVTSFMLPPLVVSCRLGLHPDSPDHAHAHSQGISFTLIITHSGLAEIMGQLKLANDVAHDLEWVVNKSLKDSLAITSIQSSLTSVTASTSSETSLHGT</sequence>
<comment type="caution">
    <text evidence="1">The sequence shown here is derived from an EMBL/GenBank/DDBJ whole genome shotgun (WGS) entry which is preliminary data.</text>
</comment>
<name>A0A1M2V9L2_TRAPU</name>
<accession>A0A1M2V9L2</accession>